<dbReference type="OrthoDB" id="5917548at2759"/>
<dbReference type="EMBL" id="JABEBT010000040">
    <property type="protein sequence ID" value="KAF7635561.1"/>
    <property type="molecule type" value="Genomic_DNA"/>
</dbReference>
<gene>
    <name evidence="2" type="ORF">Mgra_00004948</name>
</gene>
<feature type="transmembrane region" description="Helical" evidence="1">
    <location>
        <begin position="692"/>
        <end position="715"/>
    </location>
</feature>
<feature type="non-terminal residue" evidence="2">
    <location>
        <position position="736"/>
    </location>
</feature>
<keyword evidence="3" id="KW-1185">Reference proteome</keyword>
<organism evidence="2 3">
    <name type="scientific">Meloidogyne graminicola</name>
    <dbReference type="NCBI Taxonomy" id="189291"/>
    <lineage>
        <taxon>Eukaryota</taxon>
        <taxon>Metazoa</taxon>
        <taxon>Ecdysozoa</taxon>
        <taxon>Nematoda</taxon>
        <taxon>Chromadorea</taxon>
        <taxon>Rhabditida</taxon>
        <taxon>Tylenchina</taxon>
        <taxon>Tylenchomorpha</taxon>
        <taxon>Tylenchoidea</taxon>
        <taxon>Meloidogynidae</taxon>
        <taxon>Meloidogyninae</taxon>
        <taxon>Meloidogyne</taxon>
    </lineage>
</organism>
<keyword evidence="1" id="KW-0812">Transmembrane</keyword>
<evidence type="ECO:0000256" key="1">
    <source>
        <dbReference type="SAM" id="Phobius"/>
    </source>
</evidence>
<feature type="non-terminal residue" evidence="2">
    <location>
        <position position="1"/>
    </location>
</feature>
<comment type="caution">
    <text evidence="2">The sequence shown here is derived from an EMBL/GenBank/DDBJ whole genome shotgun (WGS) entry which is preliminary data.</text>
</comment>
<reference evidence="2" key="1">
    <citation type="journal article" date="2020" name="Ecol. Evol.">
        <title>Genome structure and content of the rice root-knot nematode (Meloidogyne graminicola).</title>
        <authorList>
            <person name="Phan N.T."/>
            <person name="Danchin E.G.J."/>
            <person name="Klopp C."/>
            <person name="Perfus-Barbeoch L."/>
            <person name="Kozlowski D.K."/>
            <person name="Koutsovoulos G.D."/>
            <person name="Lopez-Roques C."/>
            <person name="Bouchez O."/>
            <person name="Zahm M."/>
            <person name="Besnard G."/>
            <person name="Bellafiore S."/>
        </authorList>
    </citation>
    <scope>NUCLEOTIDE SEQUENCE</scope>
    <source>
        <strain evidence="2">VN-18</strain>
    </source>
</reference>
<dbReference type="AlphaFoldDB" id="A0A8S9ZQ37"/>
<sequence>KLIHIFTKCVLIIKRNKTRISGEENTFFKNIVNSSMQQELTKFNKLIVTPESFEKIKNIHENLYYGGIKALIGQLGKIHYKQIKNEEERLILAKCLDKIENRYDLVSPAKCLIQSRERNLKYFLKEKEEDEAKNNEITVTFGGIKVLQKLPSKRLEKLRKSEFKNFTKHPHMLSRILIPLAQMRLQKYGLYKRRLKRSINEENLKTMDIEQMKYIRKELSKTEENTKEKFRIRSTNVVSPLTNGREDNLASKISNLLIKSFDGQKSKNSDIRWSKVHKTLQRISEQIERGKKFPGSLLYEKRMYDIVLERRNPSLSPLERRSPLGLLQKGINMIDSFSGIKTNKNKSETNNVRLFSPRFMPLAPDKGGPLNQKSLLSPTLFAMYEENDNQSFGNIPQILRKVGVPEKYRQSIISKLMEITGTIDHIEKALNLLKKVDFFDEDVGHPLMKATDKILNSFFSLEDSLDKRQREEFKNKGFTFGKKNQLLKIYKDNAMEGQNTLPESELERFEKYEKMNDSEKENALWETVRELAKGKAFSLVNASINSEQQQYNHLRSKRFTTSVFTPIILSPFQFAPFFGLTVFGPVILSPSTFSPYILSPSVFSPLILSPLVFSPLILSPSVASPWIITPGVGNPYILSPYVFGPFILGPLVLHPFILSPYVLSPNILNPYVLSPIILNPIALSPDILSPQVLGGAILSPAILSPAIFTQTYFMVCKLKIVSNIRKICASILFIFQ</sequence>
<proteinExistence type="predicted"/>
<evidence type="ECO:0000313" key="3">
    <source>
        <dbReference type="Proteomes" id="UP000605970"/>
    </source>
</evidence>
<dbReference type="PANTHER" id="PTHR21523">
    <property type="match status" value="1"/>
</dbReference>
<keyword evidence="1" id="KW-0472">Membrane</keyword>
<evidence type="ECO:0000313" key="2">
    <source>
        <dbReference type="EMBL" id="KAF7635561.1"/>
    </source>
</evidence>
<dbReference type="PANTHER" id="PTHR21523:SF46">
    <property type="entry name" value="MLT-TEN (MLT-10) RELATED"/>
    <property type="match status" value="1"/>
</dbReference>
<name>A0A8S9ZQ37_9BILA</name>
<protein>
    <recommendedName>
        <fullName evidence="4">Moulting cycle MLT-10-like protein family-containing protein</fullName>
    </recommendedName>
</protein>
<feature type="transmembrane region" description="Helical" evidence="1">
    <location>
        <begin position="563"/>
        <end position="587"/>
    </location>
</feature>
<feature type="transmembrane region" description="Helical" evidence="1">
    <location>
        <begin position="641"/>
        <end position="663"/>
    </location>
</feature>
<keyword evidence="1" id="KW-1133">Transmembrane helix</keyword>
<evidence type="ECO:0008006" key="4">
    <source>
        <dbReference type="Google" id="ProtNLM"/>
    </source>
</evidence>
<accession>A0A8S9ZQ37</accession>
<feature type="transmembrane region" description="Helical" evidence="1">
    <location>
        <begin position="607"/>
        <end position="629"/>
    </location>
</feature>
<dbReference type="Proteomes" id="UP000605970">
    <property type="component" value="Unassembled WGS sequence"/>
</dbReference>